<comment type="caution">
    <text evidence="2">The sequence shown here is derived from an EMBL/GenBank/DDBJ whole genome shotgun (WGS) entry which is preliminary data.</text>
</comment>
<dbReference type="EMBL" id="JYDI01007471">
    <property type="protein sequence ID" value="KRY02499.1"/>
    <property type="molecule type" value="Genomic_DNA"/>
</dbReference>
<dbReference type="Proteomes" id="UP000054653">
    <property type="component" value="Unassembled WGS sequence"/>
</dbReference>
<name>A0A0V0YR84_TRIBR</name>
<proteinExistence type="predicted"/>
<keyword evidence="3" id="KW-1185">Reference proteome</keyword>
<protein>
    <submittedName>
        <fullName evidence="2">Uncharacterized protein</fullName>
    </submittedName>
</protein>
<evidence type="ECO:0000313" key="3">
    <source>
        <dbReference type="Proteomes" id="UP000054653"/>
    </source>
</evidence>
<evidence type="ECO:0000256" key="1">
    <source>
        <dbReference type="SAM" id="MobiDB-lite"/>
    </source>
</evidence>
<feature type="non-terminal residue" evidence="2">
    <location>
        <position position="1"/>
    </location>
</feature>
<feature type="region of interest" description="Disordered" evidence="1">
    <location>
        <begin position="1"/>
        <end position="34"/>
    </location>
</feature>
<reference evidence="2 3" key="1">
    <citation type="submission" date="2015-01" db="EMBL/GenBank/DDBJ databases">
        <title>Evolution of Trichinella species and genotypes.</title>
        <authorList>
            <person name="Korhonen P.K."/>
            <person name="Edoardo P."/>
            <person name="Giuseppe L.R."/>
            <person name="Gasser R.B."/>
        </authorList>
    </citation>
    <scope>NUCLEOTIDE SEQUENCE [LARGE SCALE GENOMIC DNA]</scope>
    <source>
        <strain evidence="2">ISS120</strain>
    </source>
</reference>
<sequence length="34" mass="3769">LAQTSRLQSLEEFQGPPLPKIVSRADSDDLLSEQ</sequence>
<feature type="non-terminal residue" evidence="2">
    <location>
        <position position="34"/>
    </location>
</feature>
<accession>A0A0V0YR84</accession>
<dbReference type="AlphaFoldDB" id="A0A0V0YR84"/>
<organism evidence="2 3">
    <name type="scientific">Trichinella britovi</name>
    <name type="common">Parasitic roundworm</name>
    <dbReference type="NCBI Taxonomy" id="45882"/>
    <lineage>
        <taxon>Eukaryota</taxon>
        <taxon>Metazoa</taxon>
        <taxon>Ecdysozoa</taxon>
        <taxon>Nematoda</taxon>
        <taxon>Enoplea</taxon>
        <taxon>Dorylaimia</taxon>
        <taxon>Trichinellida</taxon>
        <taxon>Trichinellidae</taxon>
        <taxon>Trichinella</taxon>
    </lineage>
</organism>
<gene>
    <name evidence="2" type="ORF">T03_1975</name>
</gene>
<evidence type="ECO:0000313" key="2">
    <source>
        <dbReference type="EMBL" id="KRY02499.1"/>
    </source>
</evidence>